<dbReference type="InterPro" id="IPR013766">
    <property type="entry name" value="Thioredoxin_domain"/>
</dbReference>
<evidence type="ECO:0000256" key="1">
    <source>
        <dbReference type="ARBA" id="ARBA00010996"/>
    </source>
</evidence>
<keyword evidence="3" id="KW-0479">Metal-binding</keyword>
<reference evidence="8" key="1">
    <citation type="submission" date="2017-02" db="EMBL/GenBank/DDBJ databases">
        <authorList>
            <person name="Varghese N."/>
            <person name="Submissions S."/>
        </authorList>
    </citation>
    <scope>NUCLEOTIDE SEQUENCE [LARGE SCALE GENOMIC DNA]</scope>
    <source>
        <strain evidence="8">ATCC 27094</strain>
    </source>
</reference>
<keyword evidence="4" id="KW-1015">Disulfide bond</keyword>
<feature type="binding site" evidence="3">
    <location>
        <position position="94"/>
    </location>
    <ligand>
        <name>Cu cation</name>
        <dbReference type="ChEBI" id="CHEBI:23378"/>
    </ligand>
</feature>
<feature type="domain" description="Thioredoxin" evidence="6">
    <location>
        <begin position="52"/>
        <end position="214"/>
    </location>
</feature>
<dbReference type="SUPFAM" id="SSF52833">
    <property type="entry name" value="Thioredoxin-like"/>
    <property type="match status" value="1"/>
</dbReference>
<keyword evidence="5" id="KW-0812">Transmembrane</keyword>
<organism evidence="7 8">
    <name type="scientific">Enhydrobacter aerosaccus</name>
    <dbReference type="NCBI Taxonomy" id="225324"/>
    <lineage>
        <taxon>Bacteria</taxon>
        <taxon>Pseudomonadati</taxon>
        <taxon>Pseudomonadota</taxon>
        <taxon>Alphaproteobacteria</taxon>
        <taxon>Hyphomicrobiales</taxon>
        <taxon>Enhydrobacter</taxon>
    </lineage>
</organism>
<feature type="transmembrane region" description="Helical" evidence="5">
    <location>
        <begin position="29"/>
        <end position="47"/>
    </location>
</feature>
<dbReference type="Gene3D" id="3.40.30.10">
    <property type="entry name" value="Glutaredoxin"/>
    <property type="match status" value="1"/>
</dbReference>
<evidence type="ECO:0000256" key="4">
    <source>
        <dbReference type="PIRSR" id="PIRSR603782-2"/>
    </source>
</evidence>
<dbReference type="EMBL" id="FUWJ01000002">
    <property type="protein sequence ID" value="SJZ93729.1"/>
    <property type="molecule type" value="Genomic_DNA"/>
</dbReference>
<evidence type="ECO:0000313" key="8">
    <source>
        <dbReference type="Proteomes" id="UP000190092"/>
    </source>
</evidence>
<evidence type="ECO:0000256" key="3">
    <source>
        <dbReference type="PIRSR" id="PIRSR603782-1"/>
    </source>
</evidence>
<sequence>MGHACDERSGLPSPHAGLIFASMSRTMKALLGVWILVLVGAAGWIGWDAWKGNQPTIGGPFSLTDQNGRTVTDADLKGKPTLIYFGYTYCPDVCPTSLLLMETAAEKLGADGPKKINMVFITIDPERDTPQLMKGYVTNFGPTIEGLTGTPEQIAAVAHAYRVYYQKVPGKDGAPYLMDHSSIVYLLDSRGRFVTHFTHEANADTIAAAVGRLL</sequence>
<dbReference type="InterPro" id="IPR003782">
    <property type="entry name" value="SCO1/SenC"/>
</dbReference>
<protein>
    <submittedName>
        <fullName evidence="7">Protein SCO1/2</fullName>
    </submittedName>
</protein>
<dbReference type="CDD" id="cd02968">
    <property type="entry name" value="SCO"/>
    <property type="match status" value="1"/>
</dbReference>
<evidence type="ECO:0000313" key="7">
    <source>
        <dbReference type="EMBL" id="SJZ93729.1"/>
    </source>
</evidence>
<comment type="similarity">
    <text evidence="1">Belongs to the SCO1/2 family.</text>
</comment>
<keyword evidence="2 3" id="KW-0186">Copper</keyword>
<dbReference type="FunFam" id="3.40.30.10:FF:000013">
    <property type="entry name" value="Blast:Protein SCO1 homolog, mitochondrial"/>
    <property type="match status" value="1"/>
</dbReference>
<name>A0A1T4PQP0_9HYPH</name>
<evidence type="ECO:0000256" key="5">
    <source>
        <dbReference type="SAM" id="Phobius"/>
    </source>
</evidence>
<dbReference type="PANTHER" id="PTHR12151">
    <property type="entry name" value="ELECTRON TRANSPORT PROTIN SCO1/SENC FAMILY MEMBER"/>
    <property type="match status" value="1"/>
</dbReference>
<gene>
    <name evidence="7" type="ORF">SAMN02745126_02966</name>
</gene>
<feature type="disulfide bond" description="Redox-active" evidence="4">
    <location>
        <begin position="90"/>
        <end position="94"/>
    </location>
</feature>
<evidence type="ECO:0000259" key="6">
    <source>
        <dbReference type="PROSITE" id="PS51352"/>
    </source>
</evidence>
<dbReference type="STRING" id="225324.SAMN02745126_02966"/>
<feature type="binding site" evidence="3">
    <location>
        <position position="180"/>
    </location>
    <ligand>
        <name>Cu cation</name>
        <dbReference type="ChEBI" id="CHEBI:23378"/>
    </ligand>
</feature>
<accession>A0A1T4PQP0</accession>
<dbReference type="PROSITE" id="PS51352">
    <property type="entry name" value="THIOREDOXIN_2"/>
    <property type="match status" value="1"/>
</dbReference>
<dbReference type="InterPro" id="IPR036249">
    <property type="entry name" value="Thioredoxin-like_sf"/>
</dbReference>
<keyword evidence="5" id="KW-1133">Transmembrane helix</keyword>
<dbReference type="Proteomes" id="UP000190092">
    <property type="component" value="Unassembled WGS sequence"/>
</dbReference>
<dbReference type="GO" id="GO:0046872">
    <property type="term" value="F:metal ion binding"/>
    <property type="evidence" value="ECO:0007669"/>
    <property type="project" value="UniProtKB-KW"/>
</dbReference>
<keyword evidence="5" id="KW-0472">Membrane</keyword>
<dbReference type="AlphaFoldDB" id="A0A1T4PQP0"/>
<evidence type="ECO:0000256" key="2">
    <source>
        <dbReference type="ARBA" id="ARBA00023008"/>
    </source>
</evidence>
<feature type="binding site" evidence="3">
    <location>
        <position position="90"/>
    </location>
    <ligand>
        <name>Cu cation</name>
        <dbReference type="ChEBI" id="CHEBI:23378"/>
    </ligand>
</feature>
<proteinExistence type="inferred from homology"/>
<keyword evidence="8" id="KW-1185">Reference proteome</keyword>
<dbReference type="PANTHER" id="PTHR12151:SF25">
    <property type="entry name" value="LINALOOL DEHYDRATASE_ISOMERASE DOMAIN-CONTAINING PROTEIN"/>
    <property type="match status" value="1"/>
</dbReference>
<dbReference type="Pfam" id="PF02630">
    <property type="entry name" value="SCO1-SenC"/>
    <property type="match status" value="1"/>
</dbReference>